<dbReference type="STRING" id="280871.TL10_19125"/>
<comment type="similarity">
    <text evidence="2">Belongs to the MmpS family.</text>
</comment>
<comment type="subcellular location">
    <subcellularLocation>
        <location evidence="1">Cell membrane</location>
    </subcellularLocation>
</comment>
<protein>
    <submittedName>
        <fullName evidence="8">Membrane protein</fullName>
    </submittedName>
</protein>
<evidence type="ECO:0000256" key="5">
    <source>
        <dbReference type="ARBA" id="ARBA00022989"/>
    </source>
</evidence>
<evidence type="ECO:0000256" key="1">
    <source>
        <dbReference type="ARBA" id="ARBA00004236"/>
    </source>
</evidence>
<sequence>MSKFSVSRLARRQWIAIVAIVVVALVGFSVDRLRGIFGSDNEISRPGSEALENTGYNPKRVLFEVFGSPGSTATINYLDINAQPQRVENVTLPWSQALTTDDPTMYADLRAQGDGSTIGCRITVNGIVKDERSTTHVNGYISCLDKTA</sequence>
<dbReference type="Pfam" id="PF05423">
    <property type="entry name" value="Mycobact_memb"/>
    <property type="match status" value="1"/>
</dbReference>
<dbReference type="Proteomes" id="UP000032221">
    <property type="component" value="Unassembled WGS sequence"/>
</dbReference>
<dbReference type="GO" id="GO:0005886">
    <property type="term" value="C:plasma membrane"/>
    <property type="evidence" value="ECO:0007669"/>
    <property type="project" value="UniProtKB-SubCell"/>
</dbReference>
<accession>A0A0D1J1C4</accession>
<keyword evidence="5 7" id="KW-1133">Transmembrane helix</keyword>
<organism evidence="8 9">
    <name type="scientific">Mycolicibacterium llatzerense</name>
    <dbReference type="NCBI Taxonomy" id="280871"/>
    <lineage>
        <taxon>Bacteria</taxon>
        <taxon>Bacillati</taxon>
        <taxon>Actinomycetota</taxon>
        <taxon>Actinomycetes</taxon>
        <taxon>Mycobacteriales</taxon>
        <taxon>Mycobacteriaceae</taxon>
        <taxon>Mycolicibacterium</taxon>
    </lineage>
</organism>
<dbReference type="Gene3D" id="2.60.40.2880">
    <property type="entry name" value="MmpS1-5, C-terminal soluble domain"/>
    <property type="match status" value="1"/>
</dbReference>
<keyword evidence="6 7" id="KW-0472">Membrane</keyword>
<reference evidence="8 9" key="1">
    <citation type="submission" date="2015-01" db="EMBL/GenBank/DDBJ databases">
        <title>Genome sequence of Mycobacterium llatzerense and Mycobacterium immunogenum recovered from brain abscess.</title>
        <authorList>
            <person name="Greninger A.L."/>
            <person name="Langelier C."/>
            <person name="Cunningham G."/>
            <person name="Chiu C.Y."/>
            <person name="Miller S."/>
        </authorList>
    </citation>
    <scope>NUCLEOTIDE SEQUENCE [LARGE SCALE GENOMIC DNA]</scope>
    <source>
        <strain evidence="8 9">CLUC14</strain>
    </source>
</reference>
<keyword evidence="3" id="KW-1003">Cell membrane</keyword>
<feature type="transmembrane region" description="Helical" evidence="7">
    <location>
        <begin position="12"/>
        <end position="30"/>
    </location>
</feature>
<dbReference type="RefSeq" id="WP_043396213.1">
    <property type="nucleotide sequence ID" value="NZ_BAAARC010000005.1"/>
</dbReference>
<name>A0A0D1J1C4_9MYCO</name>
<dbReference type="OrthoDB" id="3398257at2"/>
<dbReference type="AlphaFoldDB" id="A0A0D1J1C4"/>
<evidence type="ECO:0000256" key="7">
    <source>
        <dbReference type="SAM" id="Phobius"/>
    </source>
</evidence>
<evidence type="ECO:0000313" key="8">
    <source>
        <dbReference type="EMBL" id="KIU15358.1"/>
    </source>
</evidence>
<evidence type="ECO:0000313" key="9">
    <source>
        <dbReference type="Proteomes" id="UP000032221"/>
    </source>
</evidence>
<comment type="caution">
    <text evidence="8">The sequence shown here is derived from an EMBL/GenBank/DDBJ whole genome shotgun (WGS) entry which is preliminary data.</text>
</comment>
<evidence type="ECO:0000256" key="2">
    <source>
        <dbReference type="ARBA" id="ARBA00007531"/>
    </source>
</evidence>
<proteinExistence type="inferred from homology"/>
<evidence type="ECO:0000256" key="6">
    <source>
        <dbReference type="ARBA" id="ARBA00023136"/>
    </source>
</evidence>
<keyword evidence="4 7" id="KW-0812">Transmembrane</keyword>
<dbReference type="InterPro" id="IPR038468">
    <property type="entry name" value="MmpS_C"/>
</dbReference>
<dbReference type="InterPro" id="IPR008693">
    <property type="entry name" value="MmpS"/>
</dbReference>
<keyword evidence="9" id="KW-1185">Reference proteome</keyword>
<evidence type="ECO:0000256" key="3">
    <source>
        <dbReference type="ARBA" id="ARBA00022475"/>
    </source>
</evidence>
<dbReference type="EMBL" id="JXST01000028">
    <property type="protein sequence ID" value="KIU15358.1"/>
    <property type="molecule type" value="Genomic_DNA"/>
</dbReference>
<gene>
    <name evidence="8" type="ORF">TL10_19125</name>
</gene>
<evidence type="ECO:0000256" key="4">
    <source>
        <dbReference type="ARBA" id="ARBA00022692"/>
    </source>
</evidence>
<dbReference type="PATRIC" id="fig|280871.6.peg.3961"/>